<protein>
    <submittedName>
        <fullName evidence="1">Otu domain-containing protein 3</fullName>
    </submittedName>
</protein>
<dbReference type="AlphaFoldDB" id="A0A830BZL1"/>
<sequence length="132" mass="15268">MVLQMNLNTLNSVRTRHANWIHLAMMRKQVTKRTAHNMMTRKFQETKPAHVAQRRSISLAVVQFPENLQPDSQLTKQLTMGRAGKTESKVEKLAQRLRVPFKPMVGHPTWVRYASSGIFEGHRLSELVMHLL</sequence>
<reference evidence="1" key="1">
    <citation type="submission" date="2020-07" db="EMBL/GenBank/DDBJ databases">
        <title>Ethylene signaling mediates host invasion by parasitic plants.</title>
        <authorList>
            <person name="Yoshida S."/>
        </authorList>
    </citation>
    <scope>NUCLEOTIDE SEQUENCE</scope>
    <source>
        <strain evidence="1">Okayama</strain>
    </source>
</reference>
<accession>A0A830BZL1</accession>
<dbReference type="EMBL" id="BMAC01000185">
    <property type="protein sequence ID" value="GFP89273.1"/>
    <property type="molecule type" value="Genomic_DNA"/>
</dbReference>
<comment type="caution">
    <text evidence="1">The sequence shown here is derived from an EMBL/GenBank/DDBJ whole genome shotgun (WGS) entry which is preliminary data.</text>
</comment>
<dbReference type="Proteomes" id="UP000653305">
    <property type="component" value="Unassembled WGS sequence"/>
</dbReference>
<gene>
    <name evidence="1" type="ORF">PHJA_001071000</name>
</gene>
<proteinExistence type="predicted"/>
<keyword evidence="2" id="KW-1185">Reference proteome</keyword>
<name>A0A830BZL1_9LAMI</name>
<evidence type="ECO:0000313" key="1">
    <source>
        <dbReference type="EMBL" id="GFP89273.1"/>
    </source>
</evidence>
<evidence type="ECO:0000313" key="2">
    <source>
        <dbReference type="Proteomes" id="UP000653305"/>
    </source>
</evidence>
<organism evidence="1 2">
    <name type="scientific">Phtheirospermum japonicum</name>
    <dbReference type="NCBI Taxonomy" id="374723"/>
    <lineage>
        <taxon>Eukaryota</taxon>
        <taxon>Viridiplantae</taxon>
        <taxon>Streptophyta</taxon>
        <taxon>Embryophyta</taxon>
        <taxon>Tracheophyta</taxon>
        <taxon>Spermatophyta</taxon>
        <taxon>Magnoliopsida</taxon>
        <taxon>eudicotyledons</taxon>
        <taxon>Gunneridae</taxon>
        <taxon>Pentapetalae</taxon>
        <taxon>asterids</taxon>
        <taxon>lamiids</taxon>
        <taxon>Lamiales</taxon>
        <taxon>Orobanchaceae</taxon>
        <taxon>Orobanchaceae incertae sedis</taxon>
        <taxon>Phtheirospermum</taxon>
    </lineage>
</organism>